<name>A0A5N6DHS0_ASPPA</name>
<accession>A0A5N6DHS0</accession>
<keyword evidence="3" id="KW-1185">Reference proteome</keyword>
<feature type="region of interest" description="Disordered" evidence="1">
    <location>
        <begin position="62"/>
        <end position="90"/>
    </location>
</feature>
<proteinExistence type="predicted"/>
<evidence type="ECO:0000313" key="2">
    <source>
        <dbReference type="EMBL" id="KAB8204662.1"/>
    </source>
</evidence>
<organism evidence="2 3">
    <name type="scientific">Aspergillus parasiticus</name>
    <dbReference type="NCBI Taxonomy" id="5067"/>
    <lineage>
        <taxon>Eukaryota</taxon>
        <taxon>Fungi</taxon>
        <taxon>Dikarya</taxon>
        <taxon>Ascomycota</taxon>
        <taxon>Pezizomycotina</taxon>
        <taxon>Eurotiomycetes</taxon>
        <taxon>Eurotiomycetidae</taxon>
        <taxon>Eurotiales</taxon>
        <taxon>Aspergillaceae</taxon>
        <taxon>Aspergillus</taxon>
        <taxon>Aspergillus subgen. Circumdati</taxon>
    </lineage>
</organism>
<dbReference type="Proteomes" id="UP000326532">
    <property type="component" value="Unassembled WGS sequence"/>
</dbReference>
<dbReference type="AlphaFoldDB" id="A0A5N6DHS0"/>
<gene>
    <name evidence="2" type="ORF">BDV34DRAFT_112080</name>
</gene>
<evidence type="ECO:0000256" key="1">
    <source>
        <dbReference type="SAM" id="MobiDB-lite"/>
    </source>
</evidence>
<dbReference type="VEuPathDB" id="FungiDB:BDV34DRAFT_112080"/>
<protein>
    <submittedName>
        <fullName evidence="2">Uncharacterized protein</fullName>
    </submittedName>
</protein>
<feature type="region of interest" description="Disordered" evidence="1">
    <location>
        <begin position="1"/>
        <end position="40"/>
    </location>
</feature>
<dbReference type="EMBL" id="ML734977">
    <property type="protein sequence ID" value="KAB8204662.1"/>
    <property type="molecule type" value="Genomic_DNA"/>
</dbReference>
<evidence type="ECO:0000313" key="3">
    <source>
        <dbReference type="Proteomes" id="UP000326532"/>
    </source>
</evidence>
<reference evidence="2 3" key="1">
    <citation type="submission" date="2019-04" db="EMBL/GenBank/DDBJ databases">
        <title>Fungal friends and foes A comparative genomics study of 23 Aspergillus species from section Flavi.</title>
        <authorList>
            <consortium name="DOE Joint Genome Institute"/>
            <person name="Kjaerbolling I."/>
            <person name="Vesth T.C."/>
            <person name="Frisvad J.C."/>
            <person name="Nybo J.L."/>
            <person name="Theobald S."/>
            <person name="Kildgaard S."/>
            <person name="Petersen T.I."/>
            <person name="Kuo A."/>
            <person name="Sato A."/>
            <person name="Lyhne E.K."/>
            <person name="Kogle M.E."/>
            <person name="Wiebenga A."/>
            <person name="Kun R.S."/>
            <person name="Lubbers R.J."/>
            <person name="Makela M.R."/>
            <person name="Barry K."/>
            <person name="Chovatia M."/>
            <person name="Clum A."/>
            <person name="Daum C."/>
            <person name="Haridas S."/>
            <person name="He G."/>
            <person name="LaButti K."/>
            <person name="Lipzen A."/>
            <person name="Mondo S."/>
            <person name="Pangilinan J."/>
            <person name="Riley R."/>
            <person name="Salamov A."/>
            <person name="Simmons B.A."/>
            <person name="Magnuson J.K."/>
            <person name="Henrissat B."/>
            <person name="Mortensen U.H."/>
            <person name="Larsen T.O."/>
            <person name="De vries R.P."/>
            <person name="Grigoriev I.V."/>
            <person name="Machida M."/>
            <person name="Baker S.E."/>
            <person name="Andersen M.R."/>
        </authorList>
    </citation>
    <scope>NUCLEOTIDE SEQUENCE [LARGE SCALE GENOMIC DNA]</scope>
    <source>
        <strain evidence="2 3">CBS 117618</strain>
    </source>
</reference>
<sequence>MHNKKIMNNMVYDTRTPRPKQTRPEYPSSQKKKPVQPSPEPFPPLYLFILCSFESYRTLGETNREQKQNTGIKSAKPGLLPARLHLQTEC</sequence>